<evidence type="ECO:0000256" key="2">
    <source>
        <dbReference type="SAM" id="Phobius"/>
    </source>
</evidence>
<dbReference type="KEGG" id="ccac:CcaHIS019_0111590"/>
<feature type="transmembrane region" description="Helical" evidence="2">
    <location>
        <begin position="164"/>
        <end position="184"/>
    </location>
</feature>
<name>A0AA48ICN1_9TREE</name>
<sequence>MDAPRRDGGHVWQCNEDDRNWPSNWFTQDWYLASKGYWDELANQGIINPPWTVYGSLCGTPTFPSTRMAQSTSPSNSATTNLVASLFTDPSLARPEATASFVASSFSASPTVPGTVAVSLSTSPTALPSLTATQTATSSVASLSTQAPSNPGVTLWDYQAKGTVVAAAVAIGVGALLWGLWALFRHRLKAVYAPRAWFLPPGSRPPPGTIAATLLPFLHLPPLNDPVSEAQVMVHVGASALGIAALTAVVGVGILFPLSIANVPHLFLTTPQNERGGRLGSLTDLSLLRLLNARDPPDRRLALRAFLVAGDVVNSTSAMGGSRTRLIVMLVLMAALSVCGTLFIVWRTYSKLSAYAIRFEDASEGQSMVFIPAAKAPAWQGLTETGIRRRLMLGPGEEGSVAGVFAIGRFDTIKEMVRERVHVLDVLEEAESLYIKSFQATPGSSKNISPDSNRLLSSRFSDLMGSTSSSGSLTGQLADFNPPGQGGSAFLEVSQRQSVVRRLGKFSVGESVVRDEDGTFVPVNEPKPPKNLAPGKRPSPEGLTPAERSAKDLLAALEDSQKRESYMTLASDLTSPHTTTGYQPLASRPQSALDPSMLADLKAKITWSRTRLRKLNANIDKAQQEAMYEVAIGEGATVGWIIVGRGVTSLPCARQLRGRTKEDILWDNLAEPASHRDFWTNIAGVCGVISVIFIPFMCLAVASAPGFAHYLRFLEKLARSDSFGTGVVESLVPAVAIILILFTGIAIVQHLATQTRAASYSDLRLLSVKGVTYLLLVVGTVWVIALGAILYGMDAYAENTHKARSVGDGIMFIAWQGVVLVIILSIILPGIAIIQPRRLINWVVKRRNVVTPRQLFHINKPPNYNPAIGLAPLLTGMFYHLALCGVFPLISVPAVLLAYLALVSHQWLTTRVLCETGGGMSDGSAALWVVRRLGWSVGLQPFVFGLVLLSRREWALGGVGVGIAAIAVVASELVTVATYRRQPPVCFSDVSLTDDSGASDQEREPTLHRRVESDHSALARFHVLLPGLGRLPPENPLPFPTDAIDDYVSTDRAMQARPDASVTDAFATRDTSVVVTPPADVSRGLIYPPELLVPAPTVWLPCGDANVGQQEADALAVEGLTAAVDPQPASLAPGAPVGPSP</sequence>
<feature type="transmembrane region" description="Helical" evidence="2">
    <location>
        <begin position="878"/>
        <end position="902"/>
    </location>
</feature>
<gene>
    <name evidence="3" type="ORF">CcaverHIS019_0111590</name>
</gene>
<feature type="transmembrane region" description="Helical" evidence="2">
    <location>
        <begin position="326"/>
        <end position="346"/>
    </location>
</feature>
<organism evidence="3 4">
    <name type="scientific">Cutaneotrichosporon cavernicola</name>
    <dbReference type="NCBI Taxonomy" id="279322"/>
    <lineage>
        <taxon>Eukaryota</taxon>
        <taxon>Fungi</taxon>
        <taxon>Dikarya</taxon>
        <taxon>Basidiomycota</taxon>
        <taxon>Agaricomycotina</taxon>
        <taxon>Tremellomycetes</taxon>
        <taxon>Trichosporonales</taxon>
        <taxon>Trichosporonaceae</taxon>
        <taxon>Cutaneotrichosporon</taxon>
    </lineage>
</organism>
<evidence type="ECO:0000313" key="4">
    <source>
        <dbReference type="Proteomes" id="UP001233271"/>
    </source>
</evidence>
<evidence type="ECO:0000313" key="3">
    <source>
        <dbReference type="EMBL" id="BEI88441.1"/>
    </source>
</evidence>
<dbReference type="InterPro" id="IPR045122">
    <property type="entry name" value="Csc1-like"/>
</dbReference>
<reference evidence="3" key="1">
    <citation type="journal article" date="2023" name="BMC Genomics">
        <title>Chromosome-level genome assemblies of Cutaneotrichosporon spp. (Trichosporonales, Basidiomycota) reveal imbalanced evolution between nucleotide sequences and chromosome synteny.</title>
        <authorList>
            <person name="Kobayashi Y."/>
            <person name="Kayamori A."/>
            <person name="Aoki K."/>
            <person name="Shiwa Y."/>
            <person name="Matsutani M."/>
            <person name="Fujita N."/>
            <person name="Sugita T."/>
            <person name="Iwasaki W."/>
            <person name="Tanaka N."/>
            <person name="Takashima M."/>
        </authorList>
    </citation>
    <scope>NUCLEOTIDE SEQUENCE</scope>
    <source>
        <strain evidence="3">HIS019</strain>
    </source>
</reference>
<feature type="transmembrane region" description="Helical" evidence="2">
    <location>
        <begin position="682"/>
        <end position="711"/>
    </location>
</feature>
<feature type="transmembrane region" description="Helical" evidence="2">
    <location>
        <begin position="813"/>
        <end position="834"/>
    </location>
</feature>
<dbReference type="GeneID" id="85492312"/>
<keyword evidence="2" id="KW-0812">Transmembrane</keyword>
<dbReference type="Proteomes" id="UP001233271">
    <property type="component" value="Chromosome 1"/>
</dbReference>
<feature type="region of interest" description="Disordered" evidence="1">
    <location>
        <begin position="518"/>
        <end position="545"/>
    </location>
</feature>
<dbReference type="GO" id="GO:0005886">
    <property type="term" value="C:plasma membrane"/>
    <property type="evidence" value="ECO:0007669"/>
    <property type="project" value="TreeGrafter"/>
</dbReference>
<dbReference type="EMBL" id="AP028212">
    <property type="protein sequence ID" value="BEI88441.1"/>
    <property type="molecule type" value="Genomic_DNA"/>
</dbReference>
<dbReference type="GO" id="GO:0005227">
    <property type="term" value="F:calcium-activated cation channel activity"/>
    <property type="evidence" value="ECO:0007669"/>
    <property type="project" value="InterPro"/>
</dbReference>
<dbReference type="PANTHER" id="PTHR13018">
    <property type="entry name" value="PROBABLE MEMBRANE PROTEIN DUF221-RELATED"/>
    <property type="match status" value="1"/>
</dbReference>
<evidence type="ECO:0008006" key="5">
    <source>
        <dbReference type="Google" id="ProtNLM"/>
    </source>
</evidence>
<proteinExistence type="predicted"/>
<keyword evidence="2" id="KW-1133">Transmembrane helix</keyword>
<accession>A0AA48ICN1</accession>
<evidence type="ECO:0000256" key="1">
    <source>
        <dbReference type="SAM" id="MobiDB-lite"/>
    </source>
</evidence>
<feature type="transmembrane region" description="Helical" evidence="2">
    <location>
        <begin position="232"/>
        <end position="256"/>
    </location>
</feature>
<keyword evidence="2" id="KW-0472">Membrane</keyword>
<feature type="transmembrane region" description="Helical" evidence="2">
    <location>
        <begin position="933"/>
        <end position="949"/>
    </location>
</feature>
<feature type="transmembrane region" description="Helical" evidence="2">
    <location>
        <begin position="731"/>
        <end position="752"/>
    </location>
</feature>
<dbReference type="RefSeq" id="XP_060453707.1">
    <property type="nucleotide sequence ID" value="XM_060596744.1"/>
</dbReference>
<dbReference type="AlphaFoldDB" id="A0AA48ICN1"/>
<feature type="transmembrane region" description="Helical" evidence="2">
    <location>
        <begin position="956"/>
        <end position="979"/>
    </location>
</feature>
<feature type="transmembrane region" description="Helical" evidence="2">
    <location>
        <begin position="773"/>
        <end position="793"/>
    </location>
</feature>
<keyword evidence="4" id="KW-1185">Reference proteome</keyword>
<protein>
    <recommendedName>
        <fullName evidence="5">CSC1/OSCA1-like 7TM region domain-containing protein</fullName>
    </recommendedName>
</protein>